<keyword evidence="1" id="KW-0175">Coiled coil</keyword>
<feature type="region of interest" description="Disordered" evidence="2">
    <location>
        <begin position="196"/>
        <end position="218"/>
    </location>
</feature>
<feature type="coiled-coil region" evidence="1">
    <location>
        <begin position="46"/>
        <end position="73"/>
    </location>
</feature>
<keyword evidence="4" id="KW-1185">Reference proteome</keyword>
<feature type="compositionally biased region" description="Low complexity" evidence="2">
    <location>
        <begin position="321"/>
        <end position="336"/>
    </location>
</feature>
<evidence type="ECO:0000256" key="2">
    <source>
        <dbReference type="SAM" id="MobiDB-lite"/>
    </source>
</evidence>
<dbReference type="AlphaFoldDB" id="A0AAW1Q0H6"/>
<gene>
    <name evidence="3" type="ORF">WJX73_009361</name>
</gene>
<protein>
    <submittedName>
        <fullName evidence="3">Uncharacterized protein</fullName>
    </submittedName>
</protein>
<comment type="caution">
    <text evidence="3">The sequence shown here is derived from an EMBL/GenBank/DDBJ whole genome shotgun (WGS) entry which is preliminary data.</text>
</comment>
<feature type="compositionally biased region" description="Basic and acidic residues" evidence="2">
    <location>
        <begin position="418"/>
        <end position="434"/>
    </location>
</feature>
<accession>A0AAW1Q0H6</accession>
<dbReference type="Proteomes" id="UP001465755">
    <property type="component" value="Unassembled WGS sequence"/>
</dbReference>
<organism evidence="3 4">
    <name type="scientific">Symbiochloris irregularis</name>
    <dbReference type="NCBI Taxonomy" id="706552"/>
    <lineage>
        <taxon>Eukaryota</taxon>
        <taxon>Viridiplantae</taxon>
        <taxon>Chlorophyta</taxon>
        <taxon>core chlorophytes</taxon>
        <taxon>Trebouxiophyceae</taxon>
        <taxon>Trebouxiales</taxon>
        <taxon>Trebouxiaceae</taxon>
        <taxon>Symbiochloris</taxon>
    </lineage>
</organism>
<feature type="region of interest" description="Disordered" evidence="2">
    <location>
        <begin position="230"/>
        <end position="277"/>
    </location>
</feature>
<feature type="compositionally biased region" description="Low complexity" evidence="2">
    <location>
        <begin position="359"/>
        <end position="368"/>
    </location>
</feature>
<sequence length="477" mass="51411">MEEQSYAERGATAALERVCSLESRLRQALQNSGPLRTMFGPRRGSEERELRALQSVQEQLELLEEKLRDFRALTIDPREYDDKTIILTQIDSLRKELLAVAINALPHLSISKDVVKDIVTFADLDSEGSTTPRPSNQPPEEAMWSYLSPEKSAISGAESEVISPLRSAINIPQEESSPSSQLDLAAGLHLPISSVSPRQSMSQASSLQNGPFGSSIESFIPPMPRVKAPLYPGQHGFGEAGQNVPGWDDDPFPHVKASLSMTTPAQKPEPEDPEAYGGHVDLSTFQSNVGDAENCFGILPEKSRVCEVVGPDRLPPPRPPSDTVSSVRSSFTFTPVKQPPVTHATPLKAPKSTRKRAQEQAQPQSEESTAGVDRRATAARGKGWFLLKAALVGITLAAGVTKGVASHNAAAGRACSPGDKDQRPRRQEAKDAGLHRTPGYPSSAPAQQTYMGAPHADLPHGPMFPSLPAPDPMRGRG</sequence>
<dbReference type="EMBL" id="JALJOQ010000001">
    <property type="protein sequence ID" value="KAK9815166.1"/>
    <property type="molecule type" value="Genomic_DNA"/>
</dbReference>
<reference evidence="3 4" key="1">
    <citation type="journal article" date="2024" name="Nat. Commun.">
        <title>Phylogenomics reveals the evolutionary origins of lichenization in chlorophyte algae.</title>
        <authorList>
            <person name="Puginier C."/>
            <person name="Libourel C."/>
            <person name="Otte J."/>
            <person name="Skaloud P."/>
            <person name="Haon M."/>
            <person name="Grisel S."/>
            <person name="Petersen M."/>
            <person name="Berrin J.G."/>
            <person name="Delaux P.M."/>
            <person name="Dal Grande F."/>
            <person name="Keller J."/>
        </authorList>
    </citation>
    <scope>NUCLEOTIDE SEQUENCE [LARGE SCALE GENOMIC DNA]</scope>
    <source>
        <strain evidence="3 4">SAG 2036</strain>
    </source>
</reference>
<evidence type="ECO:0000313" key="4">
    <source>
        <dbReference type="Proteomes" id="UP001465755"/>
    </source>
</evidence>
<evidence type="ECO:0000256" key="1">
    <source>
        <dbReference type="SAM" id="Coils"/>
    </source>
</evidence>
<evidence type="ECO:0000313" key="3">
    <source>
        <dbReference type="EMBL" id="KAK9815166.1"/>
    </source>
</evidence>
<feature type="compositionally biased region" description="Polar residues" evidence="2">
    <location>
        <begin position="196"/>
        <end position="217"/>
    </location>
</feature>
<name>A0AAW1Q0H6_9CHLO</name>
<feature type="region of interest" description="Disordered" evidence="2">
    <location>
        <begin position="406"/>
        <end position="477"/>
    </location>
</feature>
<feature type="region of interest" description="Disordered" evidence="2">
    <location>
        <begin position="309"/>
        <end position="375"/>
    </location>
</feature>
<proteinExistence type="predicted"/>